<dbReference type="PANTHER" id="PTHR28570:SF3">
    <property type="entry name" value="ASPARTYL AMINOPEPTIDASE"/>
    <property type="match status" value="1"/>
</dbReference>
<evidence type="ECO:0000256" key="1">
    <source>
        <dbReference type="ARBA" id="ARBA00001947"/>
    </source>
</evidence>
<keyword evidence="4 9" id="KW-0645">Protease</keyword>
<evidence type="ECO:0000313" key="12">
    <source>
        <dbReference type="Proteomes" id="UP000178449"/>
    </source>
</evidence>
<keyword evidence="7 9" id="KW-0862">Zinc</keyword>
<comment type="similarity">
    <text evidence="2 9">Belongs to the peptidase M18 family.</text>
</comment>
<protein>
    <recommendedName>
        <fullName evidence="10">M18 family aminopeptidase</fullName>
        <ecNumber evidence="10">3.4.11.-</ecNumber>
    </recommendedName>
</protein>
<dbReference type="Gene3D" id="3.40.630.10">
    <property type="entry name" value="Zn peptidases"/>
    <property type="match status" value="1"/>
</dbReference>
<evidence type="ECO:0000256" key="6">
    <source>
        <dbReference type="ARBA" id="ARBA00022801"/>
    </source>
</evidence>
<accession>A0A1F6GB07</accession>
<evidence type="ECO:0000256" key="8">
    <source>
        <dbReference type="ARBA" id="ARBA00023049"/>
    </source>
</evidence>
<name>A0A1F6GB07_9PROT</name>
<evidence type="ECO:0000256" key="4">
    <source>
        <dbReference type="ARBA" id="ARBA00022670"/>
    </source>
</evidence>
<reference evidence="11 12" key="1">
    <citation type="journal article" date="2016" name="Nat. Commun.">
        <title>Thousands of microbial genomes shed light on interconnected biogeochemical processes in an aquifer system.</title>
        <authorList>
            <person name="Anantharaman K."/>
            <person name="Brown C.T."/>
            <person name="Hug L.A."/>
            <person name="Sharon I."/>
            <person name="Castelle C.J."/>
            <person name="Probst A.J."/>
            <person name="Thomas B.C."/>
            <person name="Singh A."/>
            <person name="Wilkins M.J."/>
            <person name="Karaoz U."/>
            <person name="Brodie E.L."/>
            <person name="Williams K.H."/>
            <person name="Hubbard S.S."/>
            <person name="Banfield J.F."/>
        </authorList>
    </citation>
    <scope>NUCLEOTIDE SEQUENCE [LARGE SCALE GENOMIC DNA]</scope>
</reference>
<dbReference type="InterPro" id="IPR023358">
    <property type="entry name" value="Peptidase_M18_dom2"/>
</dbReference>
<sequence>MKKRVQGLFSFLKSSPTPGQVVQSSKSLLEAAGFVALGERTTWKLKRGGAYLVERGGSLIAFRLAGKAEEGFRILGAHTDSPGLKVKPRGDLKKSGHWSLSVEVYGGVLQSSWFDRDLSLAGQVAYLDNQGKAQLALVDFKRPLAIIPNLAIHLRPKANEGWKIEPQKELSPLLGLDKKGSLKELLLKELGPDAKTLLDFDMLLYPTEPATLVGVEEEFISGARLDNLASCFLNIEALIASKSNKNQLIVLNDHEEVGSGSAVGAGGNFLESVLSRILPEPEARAQVLADSWFCSLDNAHALHPNHPEMHDPEHAPLLGGGPVIKSNAGQSYITDAQASGFFQKLCLQNKIPYQHFAVRSDLRCGSTIGPLTARQLGLKGLDLGLPSLAMHSIRETIAVADLDHMAAALKAWLAED</sequence>
<evidence type="ECO:0000256" key="9">
    <source>
        <dbReference type="RuleBase" id="RU004386"/>
    </source>
</evidence>
<dbReference type="STRING" id="1817772.A2527_08935"/>
<dbReference type="Proteomes" id="UP000178449">
    <property type="component" value="Unassembled WGS sequence"/>
</dbReference>
<dbReference type="EMBL" id="MFNE01000026">
    <property type="protein sequence ID" value="OGG95284.1"/>
    <property type="molecule type" value="Genomic_DNA"/>
</dbReference>
<keyword evidence="5 9" id="KW-0479">Metal-binding</keyword>
<organism evidence="11 12">
    <name type="scientific">Candidatus Lambdaproteobacteria bacterium RIFOXYD2_FULL_50_16</name>
    <dbReference type="NCBI Taxonomy" id="1817772"/>
    <lineage>
        <taxon>Bacteria</taxon>
        <taxon>Pseudomonadati</taxon>
        <taxon>Pseudomonadota</taxon>
        <taxon>Candidatus Lambdaproteobacteria</taxon>
    </lineage>
</organism>
<keyword evidence="6 9" id="KW-0378">Hydrolase</keyword>
<evidence type="ECO:0000256" key="5">
    <source>
        <dbReference type="ARBA" id="ARBA00022723"/>
    </source>
</evidence>
<dbReference type="GO" id="GO:0005737">
    <property type="term" value="C:cytoplasm"/>
    <property type="evidence" value="ECO:0007669"/>
    <property type="project" value="UniProtKB-ARBA"/>
</dbReference>
<dbReference type="Gene3D" id="2.30.250.10">
    <property type="entry name" value="Aminopeptidase i, Domain 2"/>
    <property type="match status" value="1"/>
</dbReference>
<dbReference type="PRINTS" id="PR00932">
    <property type="entry name" value="AMINO1PTASE"/>
</dbReference>
<dbReference type="NCBIfam" id="NF002759">
    <property type="entry name" value="PRK02813.1"/>
    <property type="match status" value="1"/>
</dbReference>
<dbReference type="AlphaFoldDB" id="A0A1F6GB07"/>
<keyword evidence="8 9" id="KW-0482">Metalloprotease</keyword>
<dbReference type="SUPFAM" id="SSF53187">
    <property type="entry name" value="Zn-dependent exopeptidases"/>
    <property type="match status" value="1"/>
</dbReference>
<evidence type="ECO:0000256" key="3">
    <source>
        <dbReference type="ARBA" id="ARBA00022438"/>
    </source>
</evidence>
<dbReference type="SUPFAM" id="SSF101821">
    <property type="entry name" value="Aminopeptidase/glucanase lid domain"/>
    <property type="match status" value="1"/>
</dbReference>
<gene>
    <name evidence="11" type="ORF">A2527_08935</name>
</gene>
<dbReference type="GO" id="GO:0008270">
    <property type="term" value="F:zinc ion binding"/>
    <property type="evidence" value="ECO:0007669"/>
    <property type="project" value="InterPro"/>
</dbReference>
<comment type="caution">
    <text evidence="11">The sequence shown here is derived from an EMBL/GenBank/DDBJ whole genome shotgun (WGS) entry which is preliminary data.</text>
</comment>
<dbReference type="PANTHER" id="PTHR28570">
    <property type="entry name" value="ASPARTYL AMINOPEPTIDASE"/>
    <property type="match status" value="1"/>
</dbReference>
<dbReference type="InterPro" id="IPR001948">
    <property type="entry name" value="Peptidase_M18"/>
</dbReference>
<dbReference type="Pfam" id="PF02127">
    <property type="entry name" value="Peptidase_M18"/>
    <property type="match status" value="1"/>
</dbReference>
<evidence type="ECO:0000256" key="7">
    <source>
        <dbReference type="ARBA" id="ARBA00022833"/>
    </source>
</evidence>
<proteinExistence type="inferred from homology"/>
<dbReference type="EC" id="3.4.11.-" evidence="10"/>
<dbReference type="GO" id="GO:0008237">
    <property type="term" value="F:metallopeptidase activity"/>
    <property type="evidence" value="ECO:0007669"/>
    <property type="project" value="UniProtKB-KW"/>
</dbReference>
<keyword evidence="3 9" id="KW-0031">Aminopeptidase</keyword>
<comment type="cofactor">
    <cofactor evidence="1 10">
        <name>Zn(2+)</name>
        <dbReference type="ChEBI" id="CHEBI:29105"/>
    </cofactor>
</comment>
<evidence type="ECO:0000256" key="2">
    <source>
        <dbReference type="ARBA" id="ARBA00008290"/>
    </source>
</evidence>
<evidence type="ECO:0000313" key="11">
    <source>
        <dbReference type="EMBL" id="OGG95284.1"/>
    </source>
</evidence>
<evidence type="ECO:0000256" key="10">
    <source>
        <dbReference type="RuleBase" id="RU004387"/>
    </source>
</evidence>
<dbReference type="GO" id="GO:0006508">
    <property type="term" value="P:proteolysis"/>
    <property type="evidence" value="ECO:0007669"/>
    <property type="project" value="UniProtKB-KW"/>
</dbReference>
<dbReference type="GO" id="GO:0004177">
    <property type="term" value="F:aminopeptidase activity"/>
    <property type="evidence" value="ECO:0007669"/>
    <property type="project" value="UniProtKB-KW"/>
</dbReference>